<organism evidence="1 2">
    <name type="scientific">Magnusiomyces paraingens</name>
    <dbReference type="NCBI Taxonomy" id="2606893"/>
    <lineage>
        <taxon>Eukaryota</taxon>
        <taxon>Fungi</taxon>
        <taxon>Dikarya</taxon>
        <taxon>Ascomycota</taxon>
        <taxon>Saccharomycotina</taxon>
        <taxon>Dipodascomycetes</taxon>
        <taxon>Dipodascales</taxon>
        <taxon>Dipodascaceae</taxon>
        <taxon>Magnusiomyces</taxon>
    </lineage>
</organism>
<reference evidence="1 2" key="1">
    <citation type="submission" date="2019-09" db="EMBL/GenBank/DDBJ databases">
        <authorList>
            <person name="Brejova B."/>
        </authorList>
    </citation>
    <scope>NUCLEOTIDE SEQUENCE [LARGE SCALE GENOMIC DNA]</scope>
</reference>
<gene>
    <name evidence="1" type="ORF">SAPINGB_P001046</name>
</gene>
<sequence length="140" mass="15861">MSQPFTPRPFSGNPTDDDAAAVYWAQQDAMSLVFQINDEFIPKLTLSSRTTKFSAKTYKSLLARAFNCHPKASFLNRLLGIPHTSTPEELWTYTKDTGCKSYCVEENCQPLYNLIFATVPGLRVDSAIWSQNISPLNWKF</sequence>
<protein>
    <submittedName>
        <fullName evidence="1">Uncharacterized protein</fullName>
    </submittedName>
</protein>
<accession>A0A5E8B9X3</accession>
<keyword evidence="2" id="KW-1185">Reference proteome</keyword>
<proteinExistence type="predicted"/>
<dbReference type="RefSeq" id="XP_031851660.1">
    <property type="nucleotide sequence ID" value="XM_031995769.1"/>
</dbReference>
<evidence type="ECO:0000313" key="2">
    <source>
        <dbReference type="Proteomes" id="UP000398389"/>
    </source>
</evidence>
<dbReference type="AlphaFoldDB" id="A0A5E8B9X3"/>
<name>A0A5E8B9X3_9ASCO</name>
<dbReference type="GeneID" id="43579869"/>
<dbReference type="Proteomes" id="UP000398389">
    <property type="component" value="Unassembled WGS sequence"/>
</dbReference>
<evidence type="ECO:0000313" key="1">
    <source>
        <dbReference type="EMBL" id="VVT46100.1"/>
    </source>
</evidence>
<dbReference type="EMBL" id="CABVLU010000001">
    <property type="protein sequence ID" value="VVT46100.1"/>
    <property type="molecule type" value="Genomic_DNA"/>
</dbReference>